<accession>A0AAD6GJJ6</accession>
<keyword evidence="3" id="KW-0560">Oxidoreductase</keyword>
<reference evidence="4 5" key="1">
    <citation type="journal article" date="2023" name="IMA Fungus">
        <title>Comparative genomic study of the Penicillium genus elucidates a diverse pangenome and 15 lateral gene transfer events.</title>
        <authorList>
            <person name="Petersen C."/>
            <person name="Sorensen T."/>
            <person name="Nielsen M.R."/>
            <person name="Sondergaard T.E."/>
            <person name="Sorensen J.L."/>
            <person name="Fitzpatrick D.A."/>
            <person name="Frisvad J.C."/>
            <person name="Nielsen K.L."/>
        </authorList>
    </citation>
    <scope>NUCLEOTIDE SEQUENCE [LARGE SCALE GENOMIC DNA]</scope>
    <source>
        <strain evidence="4 5">IBT 35679</strain>
    </source>
</reference>
<gene>
    <name evidence="4" type="ORF">N7494_002051</name>
</gene>
<organism evidence="4 5">
    <name type="scientific">Penicillium frequentans</name>
    <dbReference type="NCBI Taxonomy" id="3151616"/>
    <lineage>
        <taxon>Eukaryota</taxon>
        <taxon>Fungi</taxon>
        <taxon>Dikarya</taxon>
        <taxon>Ascomycota</taxon>
        <taxon>Pezizomycotina</taxon>
        <taxon>Eurotiomycetes</taxon>
        <taxon>Eurotiomycetidae</taxon>
        <taxon>Eurotiales</taxon>
        <taxon>Aspergillaceae</taxon>
        <taxon>Penicillium</taxon>
    </lineage>
</organism>
<dbReference type="SUPFAM" id="SSF51735">
    <property type="entry name" value="NAD(P)-binding Rossmann-fold domains"/>
    <property type="match status" value="1"/>
</dbReference>
<evidence type="ECO:0000256" key="1">
    <source>
        <dbReference type="ARBA" id="ARBA00006484"/>
    </source>
</evidence>
<evidence type="ECO:0000256" key="3">
    <source>
        <dbReference type="ARBA" id="ARBA00023002"/>
    </source>
</evidence>
<dbReference type="AlphaFoldDB" id="A0AAD6GJJ6"/>
<sequence>MTTTTYSAFSGKTEGREVAEAFSSSIHGKSIIITGVNLGGIGFSTAQALASQSPEYLIFAGRTPSKVQECIDALKAEFPGVKYRALQMDLSSQKSVRKAAAEVLAWEDVSTIDLLINSAGVMGVQERTLTEDGVEMHFATNHIGHWLFTCLIMPKIIEASKHSAKGATRIVNVSSGSPQVSNIRWSDINFDKRNNELPEEEQPMEDFLKAWGHTDIGEKSYIPLDGYNRSKVANVLFGIGANKRLYEKYGIHMFESGAWSYKTFGAGASTSLVAALDPKLGDSVGGTKDGSENWGAFLDDCQISGKAAPLAVSSAEAEKLWGVSEKLVGQSFTW</sequence>
<dbReference type="GO" id="GO:0016491">
    <property type="term" value="F:oxidoreductase activity"/>
    <property type="evidence" value="ECO:0007669"/>
    <property type="project" value="UniProtKB-KW"/>
</dbReference>
<dbReference type="Pfam" id="PF00106">
    <property type="entry name" value="adh_short"/>
    <property type="match status" value="1"/>
</dbReference>
<dbReference type="InterPro" id="IPR036291">
    <property type="entry name" value="NAD(P)-bd_dom_sf"/>
</dbReference>
<evidence type="ECO:0008006" key="6">
    <source>
        <dbReference type="Google" id="ProtNLM"/>
    </source>
</evidence>
<dbReference type="InterPro" id="IPR002347">
    <property type="entry name" value="SDR_fam"/>
</dbReference>
<protein>
    <recommendedName>
        <fullName evidence="6">NAD(P)-binding protein</fullName>
    </recommendedName>
</protein>
<dbReference type="PANTHER" id="PTHR24320">
    <property type="entry name" value="RETINOL DEHYDROGENASE"/>
    <property type="match status" value="1"/>
</dbReference>
<evidence type="ECO:0000256" key="2">
    <source>
        <dbReference type="ARBA" id="ARBA00022857"/>
    </source>
</evidence>
<comment type="caution">
    <text evidence="4">The sequence shown here is derived from an EMBL/GenBank/DDBJ whole genome shotgun (WGS) entry which is preliminary data.</text>
</comment>
<dbReference type="PANTHER" id="PTHR24320:SF283">
    <property type="entry name" value="RETINOL DEHYDROGENASE 11"/>
    <property type="match status" value="1"/>
</dbReference>
<comment type="similarity">
    <text evidence="1">Belongs to the short-chain dehydrogenases/reductases (SDR) family.</text>
</comment>
<dbReference type="Gene3D" id="3.40.50.720">
    <property type="entry name" value="NAD(P)-binding Rossmann-like Domain"/>
    <property type="match status" value="1"/>
</dbReference>
<dbReference type="Proteomes" id="UP001220324">
    <property type="component" value="Unassembled WGS sequence"/>
</dbReference>
<keyword evidence="5" id="KW-1185">Reference proteome</keyword>
<proteinExistence type="inferred from homology"/>
<evidence type="ECO:0000313" key="4">
    <source>
        <dbReference type="EMBL" id="KAJ5552673.1"/>
    </source>
</evidence>
<keyword evidence="2" id="KW-0521">NADP</keyword>
<dbReference type="EMBL" id="JAQIZZ010000002">
    <property type="protein sequence ID" value="KAJ5552673.1"/>
    <property type="molecule type" value="Genomic_DNA"/>
</dbReference>
<evidence type="ECO:0000313" key="5">
    <source>
        <dbReference type="Proteomes" id="UP001220324"/>
    </source>
</evidence>
<name>A0AAD6GJJ6_9EURO</name>